<organism evidence="2 3">
    <name type="scientific">Diplogelasinospora grovesii</name>
    <dbReference type="NCBI Taxonomy" id="303347"/>
    <lineage>
        <taxon>Eukaryota</taxon>
        <taxon>Fungi</taxon>
        <taxon>Dikarya</taxon>
        <taxon>Ascomycota</taxon>
        <taxon>Pezizomycotina</taxon>
        <taxon>Sordariomycetes</taxon>
        <taxon>Sordariomycetidae</taxon>
        <taxon>Sordariales</taxon>
        <taxon>Diplogelasinosporaceae</taxon>
        <taxon>Diplogelasinospora</taxon>
    </lineage>
</organism>
<evidence type="ECO:0000313" key="2">
    <source>
        <dbReference type="EMBL" id="KAK3934248.1"/>
    </source>
</evidence>
<dbReference type="SUPFAM" id="SSF51445">
    <property type="entry name" value="(Trans)glycosidases"/>
    <property type="match status" value="1"/>
</dbReference>
<proteinExistence type="predicted"/>
<reference evidence="3" key="1">
    <citation type="journal article" date="2023" name="Mol. Phylogenet. Evol.">
        <title>Genome-scale phylogeny and comparative genomics of the fungal order Sordariales.</title>
        <authorList>
            <person name="Hensen N."/>
            <person name="Bonometti L."/>
            <person name="Westerberg I."/>
            <person name="Brannstrom I.O."/>
            <person name="Guillou S."/>
            <person name="Cros-Aarteil S."/>
            <person name="Calhoun S."/>
            <person name="Haridas S."/>
            <person name="Kuo A."/>
            <person name="Mondo S."/>
            <person name="Pangilinan J."/>
            <person name="Riley R."/>
            <person name="LaButti K."/>
            <person name="Andreopoulos B."/>
            <person name="Lipzen A."/>
            <person name="Chen C."/>
            <person name="Yan M."/>
            <person name="Daum C."/>
            <person name="Ng V."/>
            <person name="Clum A."/>
            <person name="Steindorff A."/>
            <person name="Ohm R.A."/>
            <person name="Martin F."/>
            <person name="Silar P."/>
            <person name="Natvig D.O."/>
            <person name="Lalanne C."/>
            <person name="Gautier V."/>
            <person name="Ament-Velasquez S.L."/>
            <person name="Kruys A."/>
            <person name="Hutchinson M.I."/>
            <person name="Powell A.J."/>
            <person name="Barry K."/>
            <person name="Miller A.N."/>
            <person name="Grigoriev I.V."/>
            <person name="Debuchy R."/>
            <person name="Gladieux P."/>
            <person name="Hiltunen Thoren M."/>
            <person name="Johannesson H."/>
        </authorList>
    </citation>
    <scope>NUCLEOTIDE SEQUENCE [LARGE SCALE GENOMIC DNA]</scope>
    <source>
        <strain evidence="3">CBS 340.73</strain>
    </source>
</reference>
<dbReference type="Proteomes" id="UP001303473">
    <property type="component" value="Unassembled WGS sequence"/>
</dbReference>
<keyword evidence="2" id="KW-0378">Hydrolase</keyword>
<dbReference type="PANTHER" id="PTHR31451">
    <property type="match status" value="1"/>
</dbReference>
<protein>
    <submittedName>
        <fullName evidence="2">Glycoside hydrolase</fullName>
    </submittedName>
</protein>
<gene>
    <name evidence="2" type="ORF">QBC46DRAFT_454326</name>
</gene>
<feature type="signal peptide" evidence="1">
    <location>
        <begin position="1"/>
        <end position="16"/>
    </location>
</feature>
<evidence type="ECO:0000313" key="3">
    <source>
        <dbReference type="Proteomes" id="UP001303473"/>
    </source>
</evidence>
<dbReference type="AlphaFoldDB" id="A0AAN6RZ79"/>
<sequence>MRLLIFFTWCLALSRAQEEYIRSAKDPQIPPIYPIGTTKEPFVKVDGRLFNIAGKTGYFAGTNAWWLGHLTNNTDVDTAMQQISNTGYKIVRVWGFGDVNTPIPDNDNNNDTLLPDPRRVWFQLINSTTQSSSYINYGPSGLQRLDYVVHVAERLGLKLSPALCQQLGTDWGGFDAYDPNWFLDPDLPARLRRVPHRSWSAGTEPARPSSPGNLCNEPRCPLCNATVITDWAANISAYIKTTLDPDHMVTLGDEGWFAPGSNYTDVDGTMSYAYQANDDGVDFTRNLQISTLDYGVFHLYPNLWGYTYEWGSLWIRQHDDAGLKANKPVILEEYGSPFSSNHTPVLQPWMDTVLKETRLAADQIWQFGPADLSVDVALFGDEFSVYYNDTEFDVLGRRHARDMLDKKVDV</sequence>
<evidence type="ECO:0000256" key="1">
    <source>
        <dbReference type="SAM" id="SignalP"/>
    </source>
</evidence>
<dbReference type="PANTHER" id="PTHR31451:SF10">
    <property type="entry name" value="MANNAN ENDO-1,4-BETA-MANNOSIDASE B"/>
    <property type="match status" value="1"/>
</dbReference>
<dbReference type="Gene3D" id="3.20.20.80">
    <property type="entry name" value="Glycosidases"/>
    <property type="match status" value="2"/>
</dbReference>
<dbReference type="InterPro" id="IPR017853">
    <property type="entry name" value="GH"/>
</dbReference>
<dbReference type="GO" id="GO:0016985">
    <property type="term" value="F:mannan endo-1,4-beta-mannosidase activity"/>
    <property type="evidence" value="ECO:0007669"/>
    <property type="project" value="UniProtKB-EC"/>
</dbReference>
<dbReference type="InterPro" id="IPR045053">
    <property type="entry name" value="MAN-like"/>
</dbReference>
<feature type="chain" id="PRO_5042932312" evidence="1">
    <location>
        <begin position="17"/>
        <end position="410"/>
    </location>
</feature>
<keyword evidence="3" id="KW-1185">Reference proteome</keyword>
<keyword evidence="1" id="KW-0732">Signal</keyword>
<accession>A0AAN6RZ79</accession>
<name>A0AAN6RZ79_9PEZI</name>
<dbReference type="EMBL" id="MU854011">
    <property type="protein sequence ID" value="KAK3934248.1"/>
    <property type="molecule type" value="Genomic_DNA"/>
</dbReference>
<comment type="caution">
    <text evidence="2">The sequence shown here is derived from an EMBL/GenBank/DDBJ whole genome shotgun (WGS) entry which is preliminary data.</text>
</comment>